<dbReference type="SMART" id="SM00175">
    <property type="entry name" value="RAB"/>
    <property type="match status" value="1"/>
</dbReference>
<dbReference type="SMART" id="SM00173">
    <property type="entry name" value="RAS"/>
    <property type="match status" value="1"/>
</dbReference>
<keyword evidence="4" id="KW-1185">Reference proteome</keyword>
<accession>A0A1W0AAK5</accession>
<dbReference type="Pfam" id="PF00071">
    <property type="entry name" value="Ras"/>
    <property type="match status" value="1"/>
</dbReference>
<proteinExistence type="predicted"/>
<dbReference type="AlphaFoldDB" id="A0A1W0AAK5"/>
<comment type="caution">
    <text evidence="3">The sequence shown here is derived from an EMBL/GenBank/DDBJ whole genome shotgun (WGS) entry which is preliminary data.</text>
</comment>
<keyword evidence="1" id="KW-0547">Nucleotide-binding</keyword>
<dbReference type="GO" id="GO:0005525">
    <property type="term" value="F:GTP binding"/>
    <property type="evidence" value="ECO:0007669"/>
    <property type="project" value="UniProtKB-KW"/>
</dbReference>
<name>A0A1W0AAK5_9STRA</name>
<dbReference type="NCBIfam" id="TIGR00231">
    <property type="entry name" value="small_GTP"/>
    <property type="match status" value="1"/>
</dbReference>
<dbReference type="PANTHER" id="PTHR47977">
    <property type="entry name" value="RAS-RELATED PROTEIN RAB"/>
    <property type="match status" value="1"/>
</dbReference>
<dbReference type="InterPro" id="IPR001806">
    <property type="entry name" value="Small_GTPase"/>
</dbReference>
<dbReference type="InterPro" id="IPR050227">
    <property type="entry name" value="Rab"/>
</dbReference>
<dbReference type="PRINTS" id="PR00449">
    <property type="entry name" value="RASTRNSFRMNG"/>
</dbReference>
<dbReference type="SUPFAM" id="SSF52540">
    <property type="entry name" value="P-loop containing nucleoside triphosphate hydrolases"/>
    <property type="match status" value="1"/>
</dbReference>
<dbReference type="Gene3D" id="3.40.50.300">
    <property type="entry name" value="P-loop containing nucleotide triphosphate hydrolases"/>
    <property type="match status" value="1"/>
</dbReference>
<reference evidence="3 4" key="1">
    <citation type="journal article" date="2014" name="Genome Biol. Evol.">
        <title>The secreted proteins of Achlya hypogyna and Thraustotheca clavata identify the ancestral oomycete secretome and reveal gene acquisitions by horizontal gene transfer.</title>
        <authorList>
            <person name="Misner I."/>
            <person name="Blouin N."/>
            <person name="Leonard G."/>
            <person name="Richards T.A."/>
            <person name="Lane C.E."/>
        </authorList>
    </citation>
    <scope>NUCLEOTIDE SEQUENCE [LARGE SCALE GENOMIC DNA]</scope>
    <source>
        <strain evidence="3 4">ATCC 34112</strain>
    </source>
</reference>
<sequence>MGQKPSLAKTINKYKVVLVGGPCVGKSCIFHRVLKNEYRSSSGVGVNIGLKSIEIDGGDTVVVELWDVPSIVEMKKDCQSEYLDACDAVIFVYSKTDASSLGHAMAYWNCIGNNVPAVVLKSKCDCVVEQLPDAEALTWLGNSRLDSFDVSAKENQGINVALKLLLFQMNPAPSITMEALE</sequence>
<keyword evidence="2" id="KW-0342">GTP-binding</keyword>
<organism evidence="3 4">
    <name type="scientific">Thraustotheca clavata</name>
    <dbReference type="NCBI Taxonomy" id="74557"/>
    <lineage>
        <taxon>Eukaryota</taxon>
        <taxon>Sar</taxon>
        <taxon>Stramenopiles</taxon>
        <taxon>Oomycota</taxon>
        <taxon>Saprolegniomycetes</taxon>
        <taxon>Saprolegniales</taxon>
        <taxon>Achlyaceae</taxon>
        <taxon>Thraustotheca</taxon>
    </lineage>
</organism>
<evidence type="ECO:0000256" key="2">
    <source>
        <dbReference type="ARBA" id="ARBA00023134"/>
    </source>
</evidence>
<dbReference type="EMBL" id="JNBS01000264">
    <property type="protein sequence ID" value="OQS07211.1"/>
    <property type="molecule type" value="Genomic_DNA"/>
</dbReference>
<evidence type="ECO:0000313" key="3">
    <source>
        <dbReference type="EMBL" id="OQS07211.1"/>
    </source>
</evidence>
<gene>
    <name evidence="3" type="ORF">THRCLA_00781</name>
</gene>
<dbReference type="InterPro" id="IPR005225">
    <property type="entry name" value="Small_GTP-bd"/>
</dbReference>
<dbReference type="STRING" id="74557.A0A1W0AAK5"/>
<evidence type="ECO:0000256" key="1">
    <source>
        <dbReference type="ARBA" id="ARBA00022741"/>
    </source>
</evidence>
<dbReference type="OrthoDB" id="265044at2759"/>
<dbReference type="InterPro" id="IPR027417">
    <property type="entry name" value="P-loop_NTPase"/>
</dbReference>
<dbReference type="GO" id="GO:0003924">
    <property type="term" value="F:GTPase activity"/>
    <property type="evidence" value="ECO:0007669"/>
    <property type="project" value="InterPro"/>
</dbReference>
<dbReference type="Proteomes" id="UP000243217">
    <property type="component" value="Unassembled WGS sequence"/>
</dbReference>
<protein>
    <submittedName>
        <fullName evidence="3">Uncharacterized protein</fullName>
    </submittedName>
</protein>
<evidence type="ECO:0000313" key="4">
    <source>
        <dbReference type="Proteomes" id="UP000243217"/>
    </source>
</evidence>